<dbReference type="InterPro" id="IPR038588">
    <property type="entry name" value="XS_domain_sf"/>
</dbReference>
<dbReference type="GO" id="GO:0080188">
    <property type="term" value="P:gene silencing by siRNA-directed DNA methylation"/>
    <property type="evidence" value="ECO:0007669"/>
    <property type="project" value="InterPro"/>
</dbReference>
<dbReference type="InterPro" id="IPR005381">
    <property type="entry name" value="Znf-XS_domain"/>
</dbReference>
<evidence type="ECO:0000259" key="7">
    <source>
        <dbReference type="Pfam" id="PF03470"/>
    </source>
</evidence>
<evidence type="ECO:0000313" key="9">
    <source>
        <dbReference type="Proteomes" id="UP001055439"/>
    </source>
</evidence>
<dbReference type="AlphaFoldDB" id="A0A9E7KCL0"/>
<evidence type="ECO:0000313" key="8">
    <source>
        <dbReference type="EMBL" id="URE10925.1"/>
    </source>
</evidence>
<dbReference type="Gene3D" id="3.30.70.2890">
    <property type="entry name" value="XS domain"/>
    <property type="match status" value="1"/>
</dbReference>
<protein>
    <submittedName>
        <fullName evidence="8">XS zinc finger domain</fullName>
    </submittedName>
</protein>
<sequence length="646" mass="73959">MEAGLLSDEEDTDVSDSEVEDYEEECYQALKTGNHRIRNPDGTFRCPFCTGKKKQDYQYKDLLQHATGIGASSSRKGSQKAHHRAFARFLQLDLAPSVSLPPALKAAFAAAAAVGDPSPAQSPPPSSSSFSASKPPREDELFVWPWMAVLVNAPPGAADGDDLKEKLSDFNPVDTVHLHEEDDLNGKSTYATVIVKFLKNWGGFKNAMDFENHFRASHRGKKEWAERQGDVSGVLFGWIASSDDYNAGGALGRYLKKHGDLKTIPQVIKEESKETGKIVAILANQIDIKNQYLHDLEVRYNTTSHSLSRMMEEKDQLHQAYNDEMRNLQRNARETTLKIFDENEKLRMELDLKRKEIDLRCKELDKLEAQNEGDKKKLDDEKQKVELATIVQKAAEEEVLKLVEDQKVVRYKEKEAALARILQLEKELDQKQQLELEIETLNCNLRVMKHLEGQNDADIQEMEQKLEREREQLEFLNNALISRERQSNDELQEARKELIKGLEDLLSGRTLIGIKRMGELDEKAFQNACRKKYKAEEADIKAAELCSSWQEELKKPAWHPFKIVRSDGKEQEVIDEDDTNLKKLWIELGDDVCNAVKTALVELNDYNPSGRYVIPELWNFKEGRKATMKEVMVTILKQWRSQKRKR</sequence>
<feature type="domain" description="XS" evidence="5">
    <location>
        <begin position="139"/>
        <end position="246"/>
    </location>
</feature>
<proteinExistence type="predicted"/>
<evidence type="ECO:0000259" key="5">
    <source>
        <dbReference type="Pfam" id="PF03468"/>
    </source>
</evidence>
<name>A0A9E7KCL0_9LILI</name>
<feature type="region of interest" description="Disordered" evidence="4">
    <location>
        <begin position="1"/>
        <end position="20"/>
    </location>
</feature>
<accession>A0A9E7KCL0</accession>
<dbReference type="InterPro" id="IPR045177">
    <property type="entry name" value="FDM1-5/IDN2"/>
</dbReference>
<feature type="domain" description="Zinc finger-XS" evidence="7">
    <location>
        <begin position="46"/>
        <end position="87"/>
    </location>
</feature>
<keyword evidence="2" id="KW-0943">RNA-mediated gene silencing</keyword>
<evidence type="ECO:0000256" key="1">
    <source>
        <dbReference type="ARBA" id="ARBA00023054"/>
    </source>
</evidence>
<evidence type="ECO:0000256" key="2">
    <source>
        <dbReference type="ARBA" id="ARBA00023158"/>
    </source>
</evidence>
<dbReference type="EMBL" id="CP097508">
    <property type="protein sequence ID" value="URE10925.1"/>
    <property type="molecule type" value="Genomic_DNA"/>
</dbReference>
<evidence type="ECO:0000256" key="3">
    <source>
        <dbReference type="SAM" id="Coils"/>
    </source>
</evidence>
<reference evidence="8" key="1">
    <citation type="submission" date="2022-05" db="EMBL/GenBank/DDBJ databases">
        <title>The Musa troglodytarum L. genome provides insights into the mechanism of non-climacteric behaviour and enrichment of carotenoids.</title>
        <authorList>
            <person name="Wang J."/>
        </authorList>
    </citation>
    <scope>NUCLEOTIDE SEQUENCE</scope>
    <source>
        <tissue evidence="8">Leaf</tissue>
    </source>
</reference>
<keyword evidence="1 3" id="KW-0175">Coiled coil</keyword>
<keyword evidence="9" id="KW-1185">Reference proteome</keyword>
<evidence type="ECO:0000259" key="6">
    <source>
        <dbReference type="Pfam" id="PF03469"/>
    </source>
</evidence>
<dbReference type="OrthoDB" id="1892195at2759"/>
<feature type="compositionally biased region" description="Acidic residues" evidence="4">
    <location>
        <begin position="7"/>
        <end position="20"/>
    </location>
</feature>
<dbReference type="InterPro" id="IPR005379">
    <property type="entry name" value="FDM1-5/IDN2_XH"/>
</dbReference>
<dbReference type="Pfam" id="PF03469">
    <property type="entry name" value="XH"/>
    <property type="match status" value="1"/>
</dbReference>
<dbReference type="Proteomes" id="UP001055439">
    <property type="component" value="Chromosome 6"/>
</dbReference>
<dbReference type="InterPro" id="IPR005380">
    <property type="entry name" value="XS_domain"/>
</dbReference>
<evidence type="ECO:0000256" key="4">
    <source>
        <dbReference type="SAM" id="MobiDB-lite"/>
    </source>
</evidence>
<dbReference type="Pfam" id="PF03468">
    <property type="entry name" value="XS"/>
    <property type="match status" value="1"/>
</dbReference>
<organism evidence="8 9">
    <name type="scientific">Musa troglodytarum</name>
    <name type="common">fe'i banana</name>
    <dbReference type="NCBI Taxonomy" id="320322"/>
    <lineage>
        <taxon>Eukaryota</taxon>
        <taxon>Viridiplantae</taxon>
        <taxon>Streptophyta</taxon>
        <taxon>Embryophyta</taxon>
        <taxon>Tracheophyta</taxon>
        <taxon>Spermatophyta</taxon>
        <taxon>Magnoliopsida</taxon>
        <taxon>Liliopsida</taxon>
        <taxon>Zingiberales</taxon>
        <taxon>Musaceae</taxon>
        <taxon>Musa</taxon>
    </lineage>
</organism>
<gene>
    <name evidence="8" type="ORF">MUK42_04162</name>
</gene>
<feature type="domain" description="Factor of DNA methylation 1-5/IDN2" evidence="6">
    <location>
        <begin position="515"/>
        <end position="645"/>
    </location>
</feature>
<dbReference type="PANTHER" id="PTHR21596:SF51">
    <property type="entry name" value="OS01G0147700 PROTEIN"/>
    <property type="match status" value="1"/>
</dbReference>
<feature type="region of interest" description="Disordered" evidence="4">
    <location>
        <begin position="115"/>
        <end position="135"/>
    </location>
</feature>
<dbReference type="PANTHER" id="PTHR21596">
    <property type="entry name" value="RIBONUCLEASE P SUBUNIT P38"/>
    <property type="match status" value="1"/>
</dbReference>
<feature type="coiled-coil region" evidence="3">
    <location>
        <begin position="307"/>
        <end position="497"/>
    </location>
</feature>
<dbReference type="Pfam" id="PF03470">
    <property type="entry name" value="zf-XS"/>
    <property type="match status" value="1"/>
</dbReference>